<reference evidence="2" key="1">
    <citation type="submission" date="2022-09" db="EMBL/GenBank/DDBJ databases">
        <title>Eubacterium sp. LFL-14 isolated from human feces.</title>
        <authorList>
            <person name="Liu F."/>
        </authorList>
    </citation>
    <scope>NUCLEOTIDE SEQUENCE</scope>
    <source>
        <strain evidence="2">LFL-14</strain>
    </source>
</reference>
<sequence length="56" mass="5937">MDEILREHGRTCFTAIMIMISVVLFLAFMAGMSGMNKNALSGGIGAVEITTQEGGD</sequence>
<gene>
    <name evidence="2" type="ORF">N5B56_01085</name>
</gene>
<organism evidence="2 3">
    <name type="scientific">Eubacterium album</name>
    <dbReference type="NCBI Taxonomy" id="2978477"/>
    <lineage>
        <taxon>Bacteria</taxon>
        <taxon>Bacillati</taxon>
        <taxon>Bacillota</taxon>
        <taxon>Clostridia</taxon>
        <taxon>Eubacteriales</taxon>
        <taxon>Eubacteriaceae</taxon>
        <taxon>Eubacterium</taxon>
    </lineage>
</organism>
<evidence type="ECO:0000313" key="2">
    <source>
        <dbReference type="EMBL" id="MCT7397678.1"/>
    </source>
</evidence>
<keyword evidence="1" id="KW-0472">Membrane</keyword>
<name>A0ABT2LWK2_9FIRM</name>
<proteinExistence type="predicted"/>
<keyword evidence="1" id="KW-0812">Transmembrane</keyword>
<comment type="caution">
    <text evidence="2">The sequence shown here is derived from an EMBL/GenBank/DDBJ whole genome shotgun (WGS) entry which is preliminary data.</text>
</comment>
<dbReference type="Proteomes" id="UP001431199">
    <property type="component" value="Unassembled WGS sequence"/>
</dbReference>
<evidence type="ECO:0000256" key="1">
    <source>
        <dbReference type="SAM" id="Phobius"/>
    </source>
</evidence>
<protein>
    <submittedName>
        <fullName evidence="2">Uncharacterized protein</fullName>
    </submittedName>
</protein>
<accession>A0ABT2LWK2</accession>
<dbReference type="RefSeq" id="WP_260978115.1">
    <property type="nucleotide sequence ID" value="NZ_JAODBU010000002.1"/>
</dbReference>
<evidence type="ECO:0000313" key="3">
    <source>
        <dbReference type="Proteomes" id="UP001431199"/>
    </source>
</evidence>
<keyword evidence="3" id="KW-1185">Reference proteome</keyword>
<keyword evidence="1" id="KW-1133">Transmembrane helix</keyword>
<feature type="transmembrane region" description="Helical" evidence="1">
    <location>
        <begin position="12"/>
        <end position="32"/>
    </location>
</feature>
<dbReference type="EMBL" id="JAODBU010000002">
    <property type="protein sequence ID" value="MCT7397678.1"/>
    <property type="molecule type" value="Genomic_DNA"/>
</dbReference>